<dbReference type="InterPro" id="IPR001789">
    <property type="entry name" value="Sig_transdc_resp-reg_receiver"/>
</dbReference>
<dbReference type="SUPFAM" id="SSF46894">
    <property type="entry name" value="C-terminal effector domain of the bipartite response regulators"/>
    <property type="match status" value="1"/>
</dbReference>
<evidence type="ECO:0000259" key="5">
    <source>
        <dbReference type="PROSITE" id="PS50110"/>
    </source>
</evidence>
<reference evidence="6 7" key="1">
    <citation type="submission" date="2018-09" db="EMBL/GenBank/DDBJ databases">
        <title>Genome sequencing of strain 6GH32-13.</title>
        <authorList>
            <person name="Weon H.-Y."/>
            <person name="Heo J."/>
            <person name="Kwon S.-W."/>
        </authorList>
    </citation>
    <scope>NUCLEOTIDE SEQUENCE [LARGE SCALE GENOMIC DNA]</scope>
    <source>
        <strain evidence="6 7">5GH32-13</strain>
    </source>
</reference>
<dbReference type="Pfam" id="PF00072">
    <property type="entry name" value="Response_reg"/>
    <property type="match status" value="1"/>
</dbReference>
<sequence length="222" mass="25198">MILDTVNVALVDDHTLFRKTLRTFLSEQKNINVLIHASDVFELGTKLGGTKVDVLIMDLYLPQLSGEEALKFIRDQFPDLKIIVLSMCTDVVLINTLLDIGIYGYVSKADEPESLILAINSVSENRIYRSKMLTEALYWSAKKNVTGKSVIFDMRERNILQLLWEEKSNREIASEVFLSVRSVEKIRQDMKEKLGVKSTIGLLKYALTNNIIKNQQSTDVGL</sequence>
<dbReference type="InterPro" id="IPR000792">
    <property type="entry name" value="Tscrpt_reg_LuxR_C"/>
</dbReference>
<dbReference type="InterPro" id="IPR016032">
    <property type="entry name" value="Sig_transdc_resp-reg_C-effctor"/>
</dbReference>
<dbReference type="GO" id="GO:0003677">
    <property type="term" value="F:DNA binding"/>
    <property type="evidence" value="ECO:0007669"/>
    <property type="project" value="UniProtKB-KW"/>
</dbReference>
<keyword evidence="1 3" id="KW-0597">Phosphoprotein</keyword>
<dbReference type="SMART" id="SM00448">
    <property type="entry name" value="REC"/>
    <property type="match status" value="1"/>
</dbReference>
<dbReference type="PANTHER" id="PTHR43214:SF43">
    <property type="entry name" value="TWO-COMPONENT RESPONSE REGULATOR"/>
    <property type="match status" value="1"/>
</dbReference>
<dbReference type="InterPro" id="IPR011006">
    <property type="entry name" value="CheY-like_superfamily"/>
</dbReference>
<dbReference type="Gene3D" id="3.40.50.2300">
    <property type="match status" value="1"/>
</dbReference>
<dbReference type="SUPFAM" id="SSF52172">
    <property type="entry name" value="CheY-like"/>
    <property type="match status" value="1"/>
</dbReference>
<dbReference type="GO" id="GO:0006355">
    <property type="term" value="P:regulation of DNA-templated transcription"/>
    <property type="evidence" value="ECO:0007669"/>
    <property type="project" value="InterPro"/>
</dbReference>
<dbReference type="InterPro" id="IPR039420">
    <property type="entry name" value="WalR-like"/>
</dbReference>
<accession>A0A3B7MVZ4</accession>
<evidence type="ECO:0000259" key="4">
    <source>
        <dbReference type="PROSITE" id="PS50043"/>
    </source>
</evidence>
<protein>
    <submittedName>
        <fullName evidence="6">DNA-binding response regulator</fullName>
    </submittedName>
</protein>
<feature type="domain" description="HTH luxR-type" evidence="4">
    <location>
        <begin position="145"/>
        <end position="210"/>
    </location>
</feature>
<dbReference type="RefSeq" id="WP_119050456.1">
    <property type="nucleotide sequence ID" value="NZ_CP032157.1"/>
</dbReference>
<evidence type="ECO:0000256" key="1">
    <source>
        <dbReference type="ARBA" id="ARBA00022553"/>
    </source>
</evidence>
<dbReference type="PROSITE" id="PS50110">
    <property type="entry name" value="RESPONSE_REGULATORY"/>
    <property type="match status" value="1"/>
</dbReference>
<evidence type="ECO:0000313" key="7">
    <source>
        <dbReference type="Proteomes" id="UP000263900"/>
    </source>
</evidence>
<name>A0A3B7MVZ4_9BACT</name>
<dbReference type="KEGG" id="pseg:D3H65_11530"/>
<dbReference type="EMBL" id="CP032157">
    <property type="protein sequence ID" value="AXY74571.1"/>
    <property type="molecule type" value="Genomic_DNA"/>
</dbReference>
<keyword evidence="2 6" id="KW-0238">DNA-binding</keyword>
<dbReference type="PROSITE" id="PS50043">
    <property type="entry name" value="HTH_LUXR_2"/>
    <property type="match status" value="1"/>
</dbReference>
<dbReference type="Proteomes" id="UP000263900">
    <property type="component" value="Chromosome"/>
</dbReference>
<gene>
    <name evidence="6" type="ORF">D3H65_11530</name>
</gene>
<feature type="modified residue" description="4-aspartylphosphate" evidence="3">
    <location>
        <position position="58"/>
    </location>
</feature>
<evidence type="ECO:0000256" key="3">
    <source>
        <dbReference type="PROSITE-ProRule" id="PRU00169"/>
    </source>
</evidence>
<dbReference type="GO" id="GO:0000160">
    <property type="term" value="P:phosphorelay signal transduction system"/>
    <property type="evidence" value="ECO:0007669"/>
    <property type="project" value="InterPro"/>
</dbReference>
<dbReference type="SMART" id="SM00421">
    <property type="entry name" value="HTH_LUXR"/>
    <property type="match status" value="1"/>
</dbReference>
<dbReference type="InterPro" id="IPR058245">
    <property type="entry name" value="NreC/VraR/RcsB-like_REC"/>
</dbReference>
<proteinExistence type="predicted"/>
<dbReference type="OrthoDB" id="666033at2"/>
<dbReference type="AlphaFoldDB" id="A0A3B7MVZ4"/>
<organism evidence="6 7">
    <name type="scientific">Paraflavitalea soli</name>
    <dbReference type="NCBI Taxonomy" id="2315862"/>
    <lineage>
        <taxon>Bacteria</taxon>
        <taxon>Pseudomonadati</taxon>
        <taxon>Bacteroidota</taxon>
        <taxon>Chitinophagia</taxon>
        <taxon>Chitinophagales</taxon>
        <taxon>Chitinophagaceae</taxon>
        <taxon>Paraflavitalea</taxon>
    </lineage>
</organism>
<keyword evidence="7" id="KW-1185">Reference proteome</keyword>
<dbReference type="CDD" id="cd17535">
    <property type="entry name" value="REC_NarL-like"/>
    <property type="match status" value="1"/>
</dbReference>
<feature type="domain" description="Response regulatory" evidence="5">
    <location>
        <begin position="7"/>
        <end position="123"/>
    </location>
</feature>
<dbReference type="PANTHER" id="PTHR43214">
    <property type="entry name" value="TWO-COMPONENT RESPONSE REGULATOR"/>
    <property type="match status" value="1"/>
</dbReference>
<evidence type="ECO:0000256" key="2">
    <source>
        <dbReference type="ARBA" id="ARBA00023125"/>
    </source>
</evidence>
<evidence type="ECO:0000313" key="6">
    <source>
        <dbReference type="EMBL" id="AXY74571.1"/>
    </source>
</evidence>
<dbReference type="Pfam" id="PF00196">
    <property type="entry name" value="GerE"/>
    <property type="match status" value="1"/>
</dbReference>